<dbReference type="PANTHER" id="PTHR43586">
    <property type="entry name" value="CYSTEINE DESULFURASE"/>
    <property type="match status" value="1"/>
</dbReference>
<gene>
    <name evidence="2" type="ORF">CPHO_00680</name>
</gene>
<dbReference type="InterPro" id="IPR015421">
    <property type="entry name" value="PyrdxlP-dep_Trfase_major"/>
</dbReference>
<dbReference type="Pfam" id="PF00266">
    <property type="entry name" value="Aminotran_5"/>
    <property type="match status" value="1"/>
</dbReference>
<dbReference type="OrthoDB" id="7592443at2"/>
<dbReference type="KEGG" id="cpho:CPHO_00680"/>
<sequence>MSSYDAASVRGLYAGLSDGWTYLNAHAAPQVAEKVASGVARSFRMSNLVAQPDAPTGSHSARAVPGQLEGDGFVASARMAVADLVGARPDVVVLGPSLPVLYQSLARALKPLLRRNSSAVLSRLDPPELYSAFSGLCGDVRWAQPDLGTGELPAFQYDDLVDGSTRLVVASAAHESLGTIAPVAEILEKVRARSRAWTVLDVTALAPYRPVDIHELGVDIVGVDLGQLGGPQIAALVFRDTSMFKRLDTLNPVKHEPTAAKLETPVSAGMAGGVGPLVDHLAGLAAAGRGSRRNRLHKSMGSFSEYIDDLRADLYIYLSALPQVHIMGYSGEAAAGASNNRLPRLTFAVQGVPAETVHQRLFDNQLVTTVAPSTPLLDEMGLHEIGGGVTIGLGPFNTHADIEHLTRVVASLA</sequence>
<organism evidence="2 3">
    <name type="scientific">Corynebacterium phocae</name>
    <dbReference type="NCBI Taxonomy" id="161895"/>
    <lineage>
        <taxon>Bacteria</taxon>
        <taxon>Bacillati</taxon>
        <taxon>Actinomycetota</taxon>
        <taxon>Actinomycetes</taxon>
        <taxon>Mycobacteriales</taxon>
        <taxon>Corynebacteriaceae</taxon>
        <taxon>Corynebacterium</taxon>
    </lineage>
</organism>
<dbReference type="STRING" id="161895.CPHO_00680"/>
<dbReference type="Proteomes" id="UP000185491">
    <property type="component" value="Chromosome"/>
</dbReference>
<reference evidence="2 3" key="1">
    <citation type="submission" date="2014-08" db="EMBL/GenBank/DDBJ databases">
        <title>Complete genome sequence of Corynebacterium phocae M408/89/1(T)(=DSM 44612(T)), isolated from the common seal (Phoca vitulina).</title>
        <authorList>
            <person name="Ruckert C."/>
            <person name="Albersmeier A."/>
            <person name="Winkler A."/>
            <person name="Kalinowski J."/>
        </authorList>
    </citation>
    <scope>NUCLEOTIDE SEQUENCE [LARGE SCALE GENOMIC DNA]</scope>
    <source>
        <strain evidence="2 3">M408/89/1</strain>
    </source>
</reference>
<name>A0A1L7D0L0_9CORY</name>
<dbReference type="Gene3D" id="3.90.1150.10">
    <property type="entry name" value="Aspartate Aminotransferase, domain 1"/>
    <property type="match status" value="1"/>
</dbReference>
<dbReference type="InterPro" id="IPR015424">
    <property type="entry name" value="PyrdxlP-dep_Trfase"/>
</dbReference>
<proteinExistence type="predicted"/>
<dbReference type="InterPro" id="IPR015422">
    <property type="entry name" value="PyrdxlP-dep_Trfase_small"/>
</dbReference>
<evidence type="ECO:0000259" key="1">
    <source>
        <dbReference type="Pfam" id="PF00266"/>
    </source>
</evidence>
<dbReference type="InterPro" id="IPR000192">
    <property type="entry name" value="Aminotrans_V_dom"/>
</dbReference>
<protein>
    <submittedName>
        <fullName evidence="2">Cysteine desulfurase</fullName>
    </submittedName>
</protein>
<dbReference type="Gene3D" id="3.40.640.10">
    <property type="entry name" value="Type I PLP-dependent aspartate aminotransferase-like (Major domain)"/>
    <property type="match status" value="1"/>
</dbReference>
<evidence type="ECO:0000313" key="3">
    <source>
        <dbReference type="Proteomes" id="UP000185491"/>
    </source>
</evidence>
<dbReference type="AlphaFoldDB" id="A0A1L7D0L0"/>
<dbReference type="EMBL" id="CP009249">
    <property type="protein sequence ID" value="APT91685.1"/>
    <property type="molecule type" value="Genomic_DNA"/>
</dbReference>
<keyword evidence="3" id="KW-1185">Reference proteome</keyword>
<evidence type="ECO:0000313" key="2">
    <source>
        <dbReference type="EMBL" id="APT91685.1"/>
    </source>
</evidence>
<dbReference type="RefSeq" id="WP_075732357.1">
    <property type="nucleotide sequence ID" value="NZ_CP009249.1"/>
</dbReference>
<accession>A0A1L7D0L0</accession>
<dbReference type="SUPFAM" id="SSF53383">
    <property type="entry name" value="PLP-dependent transferases"/>
    <property type="match status" value="1"/>
</dbReference>
<dbReference type="PANTHER" id="PTHR43586:SF21">
    <property type="entry name" value="PYRIDOXAL PHOSPHATE (PLP)-DEPENDENT ASPARTATE AMINOTRANSFERASE SUPERFAMILY"/>
    <property type="match status" value="1"/>
</dbReference>
<feature type="domain" description="Aminotransferase class V" evidence="1">
    <location>
        <begin position="140"/>
        <end position="405"/>
    </location>
</feature>